<evidence type="ECO:0000313" key="8">
    <source>
        <dbReference type="Proteomes" id="UP000197174"/>
    </source>
</evidence>
<dbReference type="Proteomes" id="UP000197174">
    <property type="component" value="Unassembled WGS sequence"/>
</dbReference>
<gene>
    <name evidence="7" type="ORF">B5D80_03300</name>
</gene>
<dbReference type="Gene3D" id="1.25.40.10">
    <property type="entry name" value="Tetratricopeptide repeat domain"/>
    <property type="match status" value="1"/>
</dbReference>
<accession>A0A246RS54</accession>
<keyword evidence="8" id="KW-1185">Reference proteome</keyword>
<name>A0A246RS54_9ACTN</name>
<proteinExistence type="inferred from homology"/>
<dbReference type="InterPro" id="IPR036388">
    <property type="entry name" value="WH-like_DNA-bd_sf"/>
</dbReference>
<dbReference type="RefSeq" id="WP_088642268.1">
    <property type="nucleotide sequence ID" value="NZ_CBDRBW010000064.1"/>
</dbReference>
<sequence>MEFGLLGPILIDGQDCTALLAAAKPRKVLALLLLYANQVVPVTAIMTELWDATAPRSAQTTVQTYILRLRKLLATVAGCSPQQVSRELLKTKSSGYLLQVGPGALDLHRFDQCAAKGRRALSVGDNESAARLLDDALECWRGPALVDVPAGQLLDAQVTRLTEARLTALQQRIEAKLRLGYHHELLGEISALTTEHPLHENLHAQLMLALYRCGRRPDALEVFHRLRNDLINELGLEPSAKMQRLHQAILVADPVLDGPQRADGLAVDYIFRLGQLV</sequence>
<dbReference type="Pfam" id="PF03704">
    <property type="entry name" value="BTAD"/>
    <property type="match status" value="1"/>
</dbReference>
<dbReference type="PANTHER" id="PTHR35807:SF1">
    <property type="entry name" value="TRANSCRIPTIONAL REGULATOR REDD"/>
    <property type="match status" value="1"/>
</dbReference>
<dbReference type="GO" id="GO:0006355">
    <property type="term" value="P:regulation of DNA-templated transcription"/>
    <property type="evidence" value="ECO:0007669"/>
    <property type="project" value="InterPro"/>
</dbReference>
<dbReference type="SMART" id="SM01043">
    <property type="entry name" value="BTAD"/>
    <property type="match status" value="1"/>
</dbReference>
<dbReference type="InterPro" id="IPR016032">
    <property type="entry name" value="Sig_transdc_resp-reg_C-effctor"/>
</dbReference>
<keyword evidence="3 5" id="KW-0238">DNA-binding</keyword>
<dbReference type="SUPFAM" id="SSF48452">
    <property type="entry name" value="TPR-like"/>
    <property type="match status" value="1"/>
</dbReference>
<dbReference type="Pfam" id="PF00486">
    <property type="entry name" value="Trans_reg_C"/>
    <property type="match status" value="1"/>
</dbReference>
<keyword evidence="4" id="KW-0804">Transcription</keyword>
<feature type="DNA-binding region" description="OmpR/PhoB-type" evidence="5">
    <location>
        <begin position="1"/>
        <end position="100"/>
    </location>
</feature>
<evidence type="ECO:0000259" key="6">
    <source>
        <dbReference type="PROSITE" id="PS51755"/>
    </source>
</evidence>
<dbReference type="GO" id="GO:0003677">
    <property type="term" value="F:DNA binding"/>
    <property type="evidence" value="ECO:0007669"/>
    <property type="project" value="UniProtKB-UniRule"/>
</dbReference>
<dbReference type="SUPFAM" id="SSF46894">
    <property type="entry name" value="C-terminal effector domain of the bipartite response regulators"/>
    <property type="match status" value="1"/>
</dbReference>
<dbReference type="PANTHER" id="PTHR35807">
    <property type="entry name" value="TRANSCRIPTIONAL REGULATOR REDD-RELATED"/>
    <property type="match status" value="1"/>
</dbReference>
<evidence type="ECO:0000313" key="7">
    <source>
        <dbReference type="EMBL" id="OWV11951.1"/>
    </source>
</evidence>
<dbReference type="Gene3D" id="1.10.10.10">
    <property type="entry name" value="Winged helix-like DNA-binding domain superfamily/Winged helix DNA-binding domain"/>
    <property type="match status" value="1"/>
</dbReference>
<dbReference type="EMBL" id="MZMV01000004">
    <property type="protein sequence ID" value="OWV11951.1"/>
    <property type="molecule type" value="Genomic_DNA"/>
</dbReference>
<feature type="domain" description="OmpR/PhoB-type" evidence="6">
    <location>
        <begin position="1"/>
        <end position="100"/>
    </location>
</feature>
<evidence type="ECO:0000256" key="5">
    <source>
        <dbReference type="PROSITE-ProRule" id="PRU01091"/>
    </source>
</evidence>
<organism evidence="7 8">
    <name type="scientific">Micromonospora wenchangensis</name>
    <dbReference type="NCBI Taxonomy" id="1185415"/>
    <lineage>
        <taxon>Bacteria</taxon>
        <taxon>Bacillati</taxon>
        <taxon>Actinomycetota</taxon>
        <taxon>Actinomycetes</taxon>
        <taxon>Micromonosporales</taxon>
        <taxon>Micromonosporaceae</taxon>
        <taxon>Micromonospora</taxon>
    </lineage>
</organism>
<dbReference type="GO" id="GO:0000160">
    <property type="term" value="P:phosphorelay signal transduction system"/>
    <property type="evidence" value="ECO:0007669"/>
    <property type="project" value="InterPro"/>
</dbReference>
<protein>
    <recommendedName>
        <fullName evidence="6">OmpR/PhoB-type domain-containing protein</fullName>
    </recommendedName>
</protein>
<dbReference type="FunFam" id="1.25.40.10:FF:000222">
    <property type="entry name" value="SARP family transcriptional regulator"/>
    <property type="match status" value="1"/>
</dbReference>
<evidence type="ECO:0000256" key="2">
    <source>
        <dbReference type="ARBA" id="ARBA00023015"/>
    </source>
</evidence>
<dbReference type="CDD" id="cd15831">
    <property type="entry name" value="BTAD"/>
    <property type="match status" value="1"/>
</dbReference>
<comment type="similarity">
    <text evidence="1">Belongs to the AfsR/DnrI/RedD regulatory family.</text>
</comment>
<dbReference type="PROSITE" id="PS51755">
    <property type="entry name" value="OMPR_PHOB"/>
    <property type="match status" value="1"/>
</dbReference>
<dbReference type="AlphaFoldDB" id="A0A246RS54"/>
<reference evidence="7 8" key="1">
    <citation type="submission" date="2017-03" db="EMBL/GenBank/DDBJ databases">
        <title>Whole genome sequence of Micromonospora wenchangensis, isolated from mangrove soil.</title>
        <authorList>
            <person name="Yang H."/>
        </authorList>
    </citation>
    <scope>NUCLEOTIDE SEQUENCE [LARGE SCALE GENOMIC DNA]</scope>
    <source>
        <strain evidence="7 8">CCTCC AA 2012002</strain>
    </source>
</reference>
<dbReference type="InterPro" id="IPR005158">
    <property type="entry name" value="BTAD"/>
</dbReference>
<dbReference type="OrthoDB" id="3208838at2"/>
<evidence type="ECO:0000256" key="4">
    <source>
        <dbReference type="ARBA" id="ARBA00023163"/>
    </source>
</evidence>
<dbReference type="InterPro" id="IPR051677">
    <property type="entry name" value="AfsR-DnrI-RedD_regulator"/>
</dbReference>
<dbReference type="SMART" id="SM00862">
    <property type="entry name" value="Trans_reg_C"/>
    <property type="match status" value="1"/>
</dbReference>
<evidence type="ECO:0000256" key="1">
    <source>
        <dbReference type="ARBA" id="ARBA00005820"/>
    </source>
</evidence>
<dbReference type="InterPro" id="IPR001867">
    <property type="entry name" value="OmpR/PhoB-type_DNA-bd"/>
</dbReference>
<evidence type="ECO:0000256" key="3">
    <source>
        <dbReference type="ARBA" id="ARBA00023125"/>
    </source>
</evidence>
<dbReference type="InterPro" id="IPR011990">
    <property type="entry name" value="TPR-like_helical_dom_sf"/>
</dbReference>
<comment type="caution">
    <text evidence="7">The sequence shown here is derived from an EMBL/GenBank/DDBJ whole genome shotgun (WGS) entry which is preliminary data.</text>
</comment>
<keyword evidence="2" id="KW-0805">Transcription regulation</keyword>